<dbReference type="Pfam" id="PF00403">
    <property type="entry name" value="HMA"/>
    <property type="match status" value="1"/>
</dbReference>
<evidence type="ECO:0000313" key="4">
    <source>
        <dbReference type="Proteomes" id="UP000070433"/>
    </source>
</evidence>
<organism evidence="3 4">
    <name type="scientific">Ramlibacter tataouinensis</name>
    <dbReference type="NCBI Taxonomy" id="94132"/>
    <lineage>
        <taxon>Bacteria</taxon>
        <taxon>Pseudomonadati</taxon>
        <taxon>Pseudomonadota</taxon>
        <taxon>Betaproteobacteria</taxon>
        <taxon>Burkholderiales</taxon>
        <taxon>Comamonadaceae</taxon>
        <taxon>Ramlibacter</taxon>
    </lineage>
</organism>
<dbReference type="InterPro" id="IPR006121">
    <property type="entry name" value="HMA_dom"/>
</dbReference>
<accession>A0A127JVD3</accession>
<sequence length="63" mass="6623">MIQFNIPAMSCGHCVRAVTEAVQGVDPQAKVEVELGAKQVKVESQAPREQLVAALTDAGYAPA</sequence>
<feature type="domain" description="HMA" evidence="2">
    <location>
        <begin position="1"/>
        <end position="63"/>
    </location>
</feature>
<dbReference type="EMBL" id="CP010951">
    <property type="protein sequence ID" value="AMO23968.1"/>
    <property type="molecule type" value="Genomic_DNA"/>
</dbReference>
<dbReference type="InterPro" id="IPR017969">
    <property type="entry name" value="Heavy-metal-associated_CS"/>
</dbReference>
<dbReference type="OrthoDB" id="9813965at2"/>
<evidence type="ECO:0000256" key="1">
    <source>
        <dbReference type="ARBA" id="ARBA00022723"/>
    </source>
</evidence>
<reference evidence="3 4" key="1">
    <citation type="journal article" date="2014" name="Int. J. Syst. Evol. Microbiol.">
        <title>Ramlibacter solisilvae sp. nov., isolated from forest soil, and emended description of the genus Ramlibacter.</title>
        <authorList>
            <person name="Lee H.J."/>
            <person name="Lee S.H."/>
            <person name="Lee S.S."/>
            <person name="Lee J.S."/>
            <person name="Kim Y."/>
            <person name="Kim S.C."/>
            <person name="Jeon C.O."/>
        </authorList>
    </citation>
    <scope>NUCLEOTIDE SEQUENCE [LARGE SCALE GENOMIC DNA]</scope>
    <source>
        <strain evidence="3 4">5-10</strain>
    </source>
</reference>
<dbReference type="RefSeq" id="WP_145979488.1">
    <property type="nucleotide sequence ID" value="NZ_CP010951.1"/>
</dbReference>
<dbReference type="Gene3D" id="3.30.70.100">
    <property type="match status" value="1"/>
</dbReference>
<dbReference type="GO" id="GO:0046872">
    <property type="term" value="F:metal ion binding"/>
    <property type="evidence" value="ECO:0007669"/>
    <property type="project" value="UniProtKB-KW"/>
</dbReference>
<dbReference type="PROSITE" id="PS01047">
    <property type="entry name" value="HMA_1"/>
    <property type="match status" value="1"/>
</dbReference>
<dbReference type="CDD" id="cd00371">
    <property type="entry name" value="HMA"/>
    <property type="match status" value="1"/>
</dbReference>
<evidence type="ECO:0000259" key="2">
    <source>
        <dbReference type="PROSITE" id="PS50846"/>
    </source>
</evidence>
<gene>
    <name evidence="3" type="ORF">UC35_15245</name>
</gene>
<dbReference type="SUPFAM" id="SSF55008">
    <property type="entry name" value="HMA, heavy metal-associated domain"/>
    <property type="match status" value="1"/>
</dbReference>
<keyword evidence="1" id="KW-0479">Metal-binding</keyword>
<evidence type="ECO:0000313" key="3">
    <source>
        <dbReference type="EMBL" id="AMO23968.1"/>
    </source>
</evidence>
<proteinExistence type="predicted"/>
<dbReference type="Proteomes" id="UP000070433">
    <property type="component" value="Chromosome"/>
</dbReference>
<protein>
    <recommendedName>
        <fullName evidence="2">HMA domain-containing protein</fullName>
    </recommendedName>
</protein>
<keyword evidence="4" id="KW-1185">Reference proteome</keyword>
<dbReference type="InterPro" id="IPR036163">
    <property type="entry name" value="HMA_dom_sf"/>
</dbReference>
<name>A0A127JVD3_9BURK</name>
<dbReference type="AlphaFoldDB" id="A0A127JVD3"/>
<dbReference type="PROSITE" id="PS50846">
    <property type="entry name" value="HMA_2"/>
    <property type="match status" value="1"/>
</dbReference>